<gene>
    <name evidence="1" type="ORF">F4553_001839</name>
</gene>
<reference evidence="1 2" key="1">
    <citation type="submission" date="2020-08" db="EMBL/GenBank/DDBJ databases">
        <title>Sequencing the genomes of 1000 actinobacteria strains.</title>
        <authorList>
            <person name="Klenk H.-P."/>
        </authorList>
    </citation>
    <scope>NUCLEOTIDE SEQUENCE [LARGE SCALE GENOMIC DNA]</scope>
    <source>
        <strain evidence="1 2">DSM 45362</strain>
    </source>
</reference>
<dbReference type="RefSeq" id="WP_184834419.1">
    <property type="nucleotide sequence ID" value="NZ_JACHMN010000002.1"/>
</dbReference>
<dbReference type="Proteomes" id="UP000587527">
    <property type="component" value="Unassembled WGS sequence"/>
</dbReference>
<accession>A0A841BNS8</accession>
<comment type="caution">
    <text evidence="1">The sequence shown here is derived from an EMBL/GenBank/DDBJ whole genome shotgun (WGS) entry which is preliminary data.</text>
</comment>
<sequence length="81" mass="8604">MNPITTSATRCIPNSSPKCSPLWMKPGQPEVNPTIHSVIRSVIAIAPASTPASSSATRTAGIATITHRTGLRRNRNAARKK</sequence>
<organism evidence="1 2">
    <name type="scientific">Allocatelliglobosispora scoriae</name>
    <dbReference type="NCBI Taxonomy" id="643052"/>
    <lineage>
        <taxon>Bacteria</taxon>
        <taxon>Bacillati</taxon>
        <taxon>Actinomycetota</taxon>
        <taxon>Actinomycetes</taxon>
        <taxon>Micromonosporales</taxon>
        <taxon>Micromonosporaceae</taxon>
        <taxon>Allocatelliglobosispora</taxon>
    </lineage>
</organism>
<protein>
    <submittedName>
        <fullName evidence="1">Uncharacterized protein</fullName>
    </submittedName>
</protein>
<proteinExistence type="predicted"/>
<evidence type="ECO:0000313" key="2">
    <source>
        <dbReference type="Proteomes" id="UP000587527"/>
    </source>
</evidence>
<dbReference type="AlphaFoldDB" id="A0A841BNS8"/>
<name>A0A841BNS8_9ACTN</name>
<keyword evidence="2" id="KW-1185">Reference proteome</keyword>
<dbReference type="EMBL" id="JACHMN010000002">
    <property type="protein sequence ID" value="MBB5868460.1"/>
    <property type="molecule type" value="Genomic_DNA"/>
</dbReference>
<evidence type="ECO:0000313" key="1">
    <source>
        <dbReference type="EMBL" id="MBB5868460.1"/>
    </source>
</evidence>